<protein>
    <submittedName>
        <fullName evidence="1">Uncharacterized protein</fullName>
    </submittedName>
</protein>
<sequence>MDVYEEKQKKQKEIVDCLKRNEPLTDKMLEIALNSIQICLLRNCNRADEEDIFSKFLNNISSRMIARQSLSEYEIYVMDDLISSMDYEERRKARKSRGASYGHVKRRLSRNEPLTGKTLELALDLVPYNIPAKDQHDELFNSIYSKLNAGQPLNEYEYHIMVDVLLLHANLSVGDV</sequence>
<dbReference type="EMBL" id="LKAJ01000003">
    <property type="protein sequence ID" value="KRG21881.1"/>
    <property type="molecule type" value="Genomic_DNA"/>
</dbReference>
<reference evidence="2" key="2">
    <citation type="journal article" date="2016" name="Genome Announc.">
        <title>Draft Genome Sequences of Two Novel Amoeba-Resistant Intranuclear Bacteria, 'Candidatus Berkiella cookevillensis' and 'Candidatus Berkiella aquae'.</title>
        <authorList>
            <person name="Mehari Y.T."/>
            <person name="Arivett B.A."/>
            <person name="Farone A.L."/>
            <person name="Gunderson J.H."/>
            <person name="Farone M.B."/>
        </authorList>
    </citation>
    <scope>NUCLEOTIDE SEQUENCE</scope>
    <source>
        <strain evidence="2">HT99</strain>
    </source>
</reference>
<name>A0A0Q9YPM7_9GAMM</name>
<dbReference type="EMBL" id="LKAJ02000001">
    <property type="protein sequence ID" value="MCS5710428.1"/>
    <property type="molecule type" value="Genomic_DNA"/>
</dbReference>
<evidence type="ECO:0000313" key="3">
    <source>
        <dbReference type="Proteomes" id="UP000051497"/>
    </source>
</evidence>
<reference evidence="2" key="3">
    <citation type="submission" date="2021-06" db="EMBL/GenBank/DDBJ databases">
        <title>Genomic Description and Analysis of Intracellular Bacteria, Candidatus Berkiella cookevillensis and Candidatus Berkiella aquae.</title>
        <authorList>
            <person name="Kidane D.T."/>
            <person name="Mehari Y.T."/>
            <person name="Rice F.C."/>
            <person name="Arivett B.A."/>
            <person name="Farone A.L."/>
            <person name="Berk S.G."/>
            <person name="Farone M.B."/>
        </authorList>
    </citation>
    <scope>NUCLEOTIDE SEQUENCE</scope>
    <source>
        <strain evidence="2">HT99</strain>
    </source>
</reference>
<evidence type="ECO:0000313" key="1">
    <source>
        <dbReference type="EMBL" id="KRG21881.1"/>
    </source>
</evidence>
<gene>
    <name evidence="2" type="ORF">HT99x_003220</name>
    <name evidence="1" type="ORF">HT99x_01075</name>
</gene>
<proteinExistence type="predicted"/>
<keyword evidence="3" id="KW-1185">Reference proteome</keyword>
<organism evidence="1">
    <name type="scientific">Candidatus Berkiella aquae</name>
    <dbReference type="NCBI Taxonomy" id="295108"/>
    <lineage>
        <taxon>Bacteria</taxon>
        <taxon>Pseudomonadati</taxon>
        <taxon>Pseudomonadota</taxon>
        <taxon>Gammaproteobacteria</taxon>
        <taxon>Candidatus Berkiellales</taxon>
        <taxon>Candidatus Berkiellaceae</taxon>
        <taxon>Candidatus Berkiella</taxon>
    </lineage>
</organism>
<dbReference type="AlphaFoldDB" id="A0A0Q9YPM7"/>
<evidence type="ECO:0000313" key="2">
    <source>
        <dbReference type="EMBL" id="MCS5710428.1"/>
    </source>
</evidence>
<dbReference type="OrthoDB" id="7357206at2"/>
<comment type="caution">
    <text evidence="1">The sequence shown here is derived from an EMBL/GenBank/DDBJ whole genome shotgun (WGS) entry which is preliminary data.</text>
</comment>
<accession>A0A0Q9YPM7</accession>
<reference evidence="1" key="1">
    <citation type="submission" date="2015-09" db="EMBL/GenBank/DDBJ databases">
        <title>Draft Genome Sequences of Two Novel Amoeba-resistant Intranuclear Bacteria, Candidatus Berkiella cookevillensis and Candidatus Berkiella aquae.</title>
        <authorList>
            <person name="Mehari Y.T."/>
            <person name="Arivett B.A."/>
            <person name="Farone A.L."/>
            <person name="Gunderson J.H."/>
            <person name="Farone M.B."/>
        </authorList>
    </citation>
    <scope>NUCLEOTIDE SEQUENCE [LARGE SCALE GENOMIC DNA]</scope>
    <source>
        <strain evidence="1">HT99</strain>
    </source>
</reference>
<dbReference type="Proteomes" id="UP000051497">
    <property type="component" value="Unassembled WGS sequence"/>
</dbReference>
<dbReference type="RefSeq" id="WP_075065700.1">
    <property type="nucleotide sequence ID" value="NZ_LKAJ02000001.1"/>
</dbReference>